<name>A0A6J1GUP3_CUCMO</name>
<evidence type="ECO:0000313" key="3">
    <source>
        <dbReference type="RefSeq" id="XP_022955265.1"/>
    </source>
</evidence>
<dbReference type="PANTHER" id="PTHR31374">
    <property type="entry name" value="AUXIN-INDUCED PROTEIN-LIKE-RELATED"/>
    <property type="match status" value="1"/>
</dbReference>
<dbReference type="GeneID" id="111457276"/>
<evidence type="ECO:0000313" key="2">
    <source>
        <dbReference type="Proteomes" id="UP000504609"/>
    </source>
</evidence>
<proteinExistence type="inferred from homology"/>
<reference evidence="3" key="1">
    <citation type="submission" date="2025-08" db="UniProtKB">
        <authorList>
            <consortium name="RefSeq"/>
        </authorList>
    </citation>
    <scope>IDENTIFICATION</scope>
    <source>
        <tissue evidence="3">Young leaves</tissue>
    </source>
</reference>
<protein>
    <submittedName>
        <fullName evidence="3">Auxin-responsive protein SAUR32-like</fullName>
    </submittedName>
</protein>
<dbReference type="GO" id="GO:0009733">
    <property type="term" value="P:response to auxin"/>
    <property type="evidence" value="ECO:0007669"/>
    <property type="project" value="InterPro"/>
</dbReference>
<dbReference type="KEGG" id="cmos:111457276"/>
<dbReference type="Pfam" id="PF02519">
    <property type="entry name" value="Auxin_inducible"/>
    <property type="match status" value="1"/>
</dbReference>
<comment type="similarity">
    <text evidence="1">Belongs to the ARG7 family.</text>
</comment>
<accession>A0A6J1GUP3</accession>
<dbReference type="AlphaFoldDB" id="A0A6J1GUP3"/>
<dbReference type="InterPro" id="IPR003676">
    <property type="entry name" value="SAUR_fam"/>
</dbReference>
<gene>
    <name evidence="3" type="primary">LOC111457276</name>
</gene>
<keyword evidence="2" id="KW-1185">Reference proteome</keyword>
<organism evidence="2 3">
    <name type="scientific">Cucurbita moschata</name>
    <name type="common">Winter crookneck squash</name>
    <name type="synonym">Cucurbita pepo var. moschata</name>
    <dbReference type="NCBI Taxonomy" id="3662"/>
    <lineage>
        <taxon>Eukaryota</taxon>
        <taxon>Viridiplantae</taxon>
        <taxon>Streptophyta</taxon>
        <taxon>Embryophyta</taxon>
        <taxon>Tracheophyta</taxon>
        <taxon>Spermatophyta</taxon>
        <taxon>Magnoliopsida</taxon>
        <taxon>eudicotyledons</taxon>
        <taxon>Gunneridae</taxon>
        <taxon>Pentapetalae</taxon>
        <taxon>rosids</taxon>
        <taxon>fabids</taxon>
        <taxon>Cucurbitales</taxon>
        <taxon>Cucurbitaceae</taxon>
        <taxon>Cucurbiteae</taxon>
        <taxon>Cucurbita</taxon>
    </lineage>
</organism>
<dbReference type="RefSeq" id="XP_022955265.1">
    <property type="nucleotide sequence ID" value="XM_023099497.1"/>
</dbReference>
<evidence type="ECO:0000256" key="1">
    <source>
        <dbReference type="ARBA" id="ARBA00006974"/>
    </source>
</evidence>
<dbReference type="PANTHER" id="PTHR31374:SF199">
    <property type="entry name" value="SMALL AUXIN-UP RNA-RELATED"/>
    <property type="match status" value="1"/>
</dbReference>
<sequence length="153" mass="16832">MEGMKKKWSKYLGLVRSRSVTGKPAVAAEEVTRRSKSLNSGSKFRTPVAPDGCFSVYVGPERRRFVVKTEFANHPLFQMLLEDAEMEYGYNSQGPICLPCEVGMFYDVLAEMDGGDGLSKRWTGGEGGGLIACSPLRLTMCGSRQSGYRQLSS</sequence>
<dbReference type="Proteomes" id="UP000504609">
    <property type="component" value="Unplaced"/>
</dbReference>